<dbReference type="PANTHER" id="PTHR42745">
    <property type="match status" value="1"/>
</dbReference>
<dbReference type="GO" id="GO:0005975">
    <property type="term" value="P:carbohydrate metabolic process"/>
    <property type="evidence" value="ECO:0007669"/>
    <property type="project" value="InterPro"/>
</dbReference>
<keyword evidence="2" id="KW-0677">Repeat</keyword>
<dbReference type="InterPro" id="IPR001347">
    <property type="entry name" value="SIS_dom"/>
</dbReference>
<keyword evidence="3 7" id="KW-0129">CBS domain</keyword>
<evidence type="ECO:0000259" key="8">
    <source>
        <dbReference type="PROSITE" id="PS51371"/>
    </source>
</evidence>
<dbReference type="InterPro" id="IPR035474">
    <property type="entry name" value="SIS_Kpsf"/>
</dbReference>
<dbReference type="InterPro" id="IPR000644">
    <property type="entry name" value="CBS_dom"/>
</dbReference>
<evidence type="ECO:0000256" key="3">
    <source>
        <dbReference type="ARBA" id="ARBA00023122"/>
    </source>
</evidence>
<feature type="site" description="Catalytically relevant" evidence="6">
    <location>
        <position position="107"/>
    </location>
</feature>
<dbReference type="InterPro" id="IPR046342">
    <property type="entry name" value="CBS_dom_sf"/>
</dbReference>
<feature type="site" description="Catalytically relevant" evidence="6">
    <location>
        <position position="189"/>
    </location>
</feature>
<dbReference type="PROSITE" id="PS51464">
    <property type="entry name" value="SIS"/>
    <property type="match status" value="1"/>
</dbReference>
<sequence length="323" mass="34922">MKNIIENLKEYALETIEAEAEAVSQLPGIVDDGFGEAVALMARCKGRIVVSGVGKSAVIAQKMVATLNSTGTCALFMHSADAVHGDLGMIGPGDIVLFISKSGNTEEVKRLLPFVKKMGNPVVSIVSNRDSFLGTHSDRLIYVPMEREACPNNLAPTTSTTLHLVVCDAIAMALSRFKNFTAEDFGRFHPGGSLGKRLYMRVEDVFDKTNQPRVSEDETIKNVLITISSHRLGATVVLGPDGDLRGIITNGDVRRMVENGKDINTLQAKDIMSRSPKTVDKSALAVDALRMMEANNITSVVVLDGGKYAGLIHIHDIMREGIQ</sequence>
<dbReference type="Pfam" id="PF01380">
    <property type="entry name" value="SIS"/>
    <property type="match status" value="1"/>
</dbReference>
<dbReference type="PIRSF" id="PIRSF004692">
    <property type="entry name" value="KdsD_KpsF"/>
    <property type="match status" value="1"/>
</dbReference>
<dbReference type="GO" id="GO:0019146">
    <property type="term" value="F:arabinose-5-phosphate isomerase activity"/>
    <property type="evidence" value="ECO:0007669"/>
    <property type="project" value="UniProtKB-ARBA"/>
</dbReference>
<dbReference type="Proteomes" id="UP000886744">
    <property type="component" value="Unassembled WGS sequence"/>
</dbReference>
<dbReference type="Gene3D" id="3.10.580.10">
    <property type="entry name" value="CBS-domain"/>
    <property type="match status" value="1"/>
</dbReference>
<dbReference type="GO" id="GO:1901135">
    <property type="term" value="P:carbohydrate derivative metabolic process"/>
    <property type="evidence" value="ECO:0007669"/>
    <property type="project" value="InterPro"/>
</dbReference>
<dbReference type="AlphaFoldDB" id="A0A9D1J689"/>
<feature type="domain" description="CBS" evidence="8">
    <location>
        <begin position="272"/>
        <end position="323"/>
    </location>
</feature>
<dbReference type="Gene3D" id="3.40.50.10490">
    <property type="entry name" value="Glucose-6-phosphate isomerase like protein, domain 1"/>
    <property type="match status" value="1"/>
</dbReference>
<feature type="site" description="Catalytically relevant" evidence="6">
    <location>
        <position position="148"/>
    </location>
</feature>
<dbReference type="InterPro" id="IPR050986">
    <property type="entry name" value="GutQ/KpsF_isomerases"/>
</dbReference>
<dbReference type="InterPro" id="IPR004800">
    <property type="entry name" value="KdsD/KpsF-type"/>
</dbReference>
<dbReference type="Pfam" id="PF00571">
    <property type="entry name" value="CBS"/>
    <property type="match status" value="2"/>
</dbReference>
<evidence type="ECO:0000313" key="11">
    <source>
        <dbReference type="Proteomes" id="UP000886744"/>
    </source>
</evidence>
<keyword evidence="10" id="KW-0413">Isomerase</keyword>
<proteinExistence type="inferred from homology"/>
<evidence type="ECO:0000313" key="10">
    <source>
        <dbReference type="EMBL" id="HIR62616.1"/>
    </source>
</evidence>
<dbReference type="GO" id="GO:0046872">
    <property type="term" value="F:metal ion binding"/>
    <property type="evidence" value="ECO:0007669"/>
    <property type="project" value="UniProtKB-KW"/>
</dbReference>
<dbReference type="CDD" id="cd04604">
    <property type="entry name" value="CBS_pair_SIS_assoc"/>
    <property type="match status" value="1"/>
</dbReference>
<comment type="caution">
    <text evidence="10">The sequence shown here is derived from an EMBL/GenBank/DDBJ whole genome shotgun (WGS) entry which is preliminary data.</text>
</comment>
<reference evidence="10" key="1">
    <citation type="submission" date="2020-10" db="EMBL/GenBank/DDBJ databases">
        <authorList>
            <person name="Gilroy R."/>
        </authorList>
    </citation>
    <scope>NUCLEOTIDE SEQUENCE</scope>
    <source>
        <strain evidence="10">ChiHjej13B12-12457</strain>
    </source>
</reference>
<feature type="binding site" evidence="5">
    <location>
        <position position="78"/>
    </location>
    <ligand>
        <name>Zn(2+)</name>
        <dbReference type="ChEBI" id="CHEBI:29105"/>
    </ligand>
</feature>
<gene>
    <name evidence="10" type="ORF">IAC94_03715</name>
</gene>
<evidence type="ECO:0000256" key="1">
    <source>
        <dbReference type="ARBA" id="ARBA00008165"/>
    </source>
</evidence>
<dbReference type="GO" id="GO:0097367">
    <property type="term" value="F:carbohydrate derivative binding"/>
    <property type="evidence" value="ECO:0007669"/>
    <property type="project" value="InterPro"/>
</dbReference>
<protein>
    <submittedName>
        <fullName evidence="10">KpsF/GutQ family sugar-phosphate isomerase</fullName>
    </submittedName>
</protein>
<keyword evidence="5" id="KW-0479">Metal-binding</keyword>
<evidence type="ECO:0000256" key="6">
    <source>
        <dbReference type="PIRSR" id="PIRSR004692-3"/>
    </source>
</evidence>
<feature type="domain" description="SIS" evidence="9">
    <location>
        <begin position="37"/>
        <end position="180"/>
    </location>
</feature>
<evidence type="ECO:0000256" key="5">
    <source>
        <dbReference type="PIRSR" id="PIRSR004692-2"/>
    </source>
</evidence>
<feature type="domain" description="CBS" evidence="8">
    <location>
        <begin position="206"/>
        <end position="263"/>
    </location>
</feature>
<name>A0A9D1J689_9BACT</name>
<organism evidence="10 11">
    <name type="scientific">Candidatus Coprenecus avistercoris</name>
    <dbReference type="NCBI Taxonomy" id="2840730"/>
    <lineage>
        <taxon>Bacteria</taxon>
        <taxon>Pseudomonadati</taxon>
        <taxon>Bacteroidota</taxon>
        <taxon>Bacteroidia</taxon>
        <taxon>Bacteroidales</taxon>
        <taxon>Rikenellaceae</taxon>
        <taxon>Rikenellaceae incertae sedis</taxon>
        <taxon>Candidatus Coprenecus</taxon>
    </lineage>
</organism>
<dbReference type="NCBIfam" id="TIGR00393">
    <property type="entry name" value="kpsF"/>
    <property type="match status" value="1"/>
</dbReference>
<evidence type="ECO:0000256" key="4">
    <source>
        <dbReference type="PIRNR" id="PIRNR004692"/>
    </source>
</evidence>
<evidence type="ECO:0000259" key="9">
    <source>
        <dbReference type="PROSITE" id="PS51464"/>
    </source>
</evidence>
<reference evidence="10" key="2">
    <citation type="journal article" date="2021" name="PeerJ">
        <title>Extensive microbial diversity within the chicken gut microbiome revealed by metagenomics and culture.</title>
        <authorList>
            <person name="Gilroy R."/>
            <person name="Ravi A."/>
            <person name="Getino M."/>
            <person name="Pursley I."/>
            <person name="Horton D.L."/>
            <person name="Alikhan N.F."/>
            <person name="Baker D."/>
            <person name="Gharbi K."/>
            <person name="Hall N."/>
            <person name="Watson M."/>
            <person name="Adriaenssens E.M."/>
            <person name="Foster-Nyarko E."/>
            <person name="Jarju S."/>
            <person name="Secka A."/>
            <person name="Antonio M."/>
            <person name="Oren A."/>
            <person name="Chaudhuri R.R."/>
            <person name="La Ragione R."/>
            <person name="Hildebrand F."/>
            <person name="Pallen M.J."/>
        </authorList>
    </citation>
    <scope>NUCLEOTIDE SEQUENCE</scope>
    <source>
        <strain evidence="10">ChiHjej13B12-12457</strain>
    </source>
</reference>
<dbReference type="CDD" id="cd05014">
    <property type="entry name" value="SIS_Kpsf"/>
    <property type="match status" value="1"/>
</dbReference>
<feature type="site" description="Catalytically relevant" evidence="6">
    <location>
        <position position="55"/>
    </location>
</feature>
<accession>A0A9D1J689</accession>
<keyword evidence="5" id="KW-0862">Zinc</keyword>
<evidence type="ECO:0000256" key="2">
    <source>
        <dbReference type="ARBA" id="ARBA00022737"/>
    </source>
</evidence>
<dbReference type="EMBL" id="DVHI01000046">
    <property type="protein sequence ID" value="HIR62616.1"/>
    <property type="molecule type" value="Genomic_DNA"/>
</dbReference>
<evidence type="ECO:0000256" key="7">
    <source>
        <dbReference type="PROSITE-ProRule" id="PRU00703"/>
    </source>
</evidence>
<dbReference type="PROSITE" id="PS51371">
    <property type="entry name" value="CBS"/>
    <property type="match status" value="2"/>
</dbReference>
<dbReference type="SUPFAM" id="SSF53697">
    <property type="entry name" value="SIS domain"/>
    <property type="match status" value="1"/>
</dbReference>
<dbReference type="PANTHER" id="PTHR42745:SF1">
    <property type="entry name" value="ARABINOSE 5-PHOSPHATE ISOMERASE KDSD"/>
    <property type="match status" value="1"/>
</dbReference>
<dbReference type="FunFam" id="3.40.50.10490:FF:000011">
    <property type="entry name" value="Arabinose 5-phosphate isomerase"/>
    <property type="match status" value="1"/>
</dbReference>
<dbReference type="InterPro" id="IPR046348">
    <property type="entry name" value="SIS_dom_sf"/>
</dbReference>
<comment type="similarity">
    <text evidence="1 4">Belongs to the SIS family. GutQ/KpsF subfamily.</text>
</comment>